<keyword evidence="2" id="KW-1185">Reference proteome</keyword>
<dbReference type="HOGENOM" id="CLU_1127032_0_0_2"/>
<dbReference type="RefSeq" id="WP_008086714.1">
    <property type="nucleotide sequence ID" value="NC_013926.1"/>
</dbReference>
<evidence type="ECO:0000313" key="2">
    <source>
        <dbReference type="Proteomes" id="UP000001400"/>
    </source>
</evidence>
<dbReference type="EMBL" id="CP001941">
    <property type="protein sequence ID" value="ADD08003.1"/>
    <property type="molecule type" value="Genomic_DNA"/>
</dbReference>
<proteinExistence type="predicted"/>
<sequence length="246" mass="28319">MSKRMKALLLGIGAIVVIAILLGAYFASQPKVKWWKPEKDMEKPVLNSYPSIITVYRNYSKEDYILGINKYAGNFSTNKNFEIGIVLRCSEYLYDINSYDELGGNLTAYAERLSGDYILQKLVIRYDYGKDDYVHLDIPVIKNRIKSTNLWFDATPNPTPNYMGETYYYNWLYKHVLIGVNKDRKNENFYGVSFALQINLDDSLSQHLNHTIILTVAAYYGHPSLLGWTDMHELKTQVVLKIVAGE</sequence>
<dbReference type="KEGG" id="abi:Aboo_0191"/>
<organism evidence="1 2">
    <name type="scientific">Aciduliprofundum boonei (strain DSM 19572 / T469)</name>
    <dbReference type="NCBI Taxonomy" id="439481"/>
    <lineage>
        <taxon>Archaea</taxon>
        <taxon>Methanobacteriati</taxon>
        <taxon>Thermoplasmatota</taxon>
        <taxon>DHVE2 group</taxon>
        <taxon>Candidatus Aciduliprofundum</taxon>
    </lineage>
</organism>
<protein>
    <submittedName>
        <fullName evidence="1">Uncharacterized protein</fullName>
    </submittedName>
</protein>
<name>B5IHI2_ACIB4</name>
<gene>
    <name evidence="1" type="ordered locus">Aboo_0191</name>
</gene>
<dbReference type="eggNOG" id="arCOG13500">
    <property type="taxonomic scope" value="Archaea"/>
</dbReference>
<evidence type="ECO:0000313" key="1">
    <source>
        <dbReference type="EMBL" id="ADD08003.1"/>
    </source>
</evidence>
<dbReference type="AlphaFoldDB" id="B5IHI2"/>
<reference evidence="1" key="1">
    <citation type="submission" date="2010-02" db="EMBL/GenBank/DDBJ databases">
        <title>Complete sequence of Aciduliprofundum boonei T469.</title>
        <authorList>
            <consortium name="US DOE Joint Genome Institute"/>
            <person name="Lucas S."/>
            <person name="Copeland A."/>
            <person name="Lapidus A."/>
            <person name="Cheng J.-F."/>
            <person name="Bruce D."/>
            <person name="Goodwin L."/>
            <person name="Pitluck S."/>
            <person name="Saunders E."/>
            <person name="Detter J.C."/>
            <person name="Han C."/>
            <person name="Tapia R."/>
            <person name="Land M."/>
            <person name="Hauser L."/>
            <person name="Kyrpides N."/>
            <person name="Mikhailova N."/>
            <person name="Flores G."/>
            <person name="Reysenbach A.-L."/>
            <person name="Woyke T."/>
        </authorList>
    </citation>
    <scope>NUCLEOTIDE SEQUENCE</scope>
    <source>
        <strain evidence="1">T469</strain>
    </source>
</reference>
<dbReference type="Proteomes" id="UP000001400">
    <property type="component" value="Chromosome"/>
</dbReference>
<dbReference type="GeneID" id="8827130"/>
<accession>B5IHI2</accession>